<feature type="transmembrane region" description="Helical" evidence="5">
    <location>
        <begin position="384"/>
        <end position="403"/>
    </location>
</feature>
<dbReference type="EMBL" id="MCGN01000008">
    <property type="protein sequence ID" value="ORY93840.1"/>
    <property type="molecule type" value="Genomic_DNA"/>
</dbReference>
<dbReference type="PANTHER" id="PTHR11785:SF353">
    <property type="entry name" value="METHIONINE TRANSPORTER (EUROFUNG)"/>
    <property type="match status" value="1"/>
</dbReference>
<evidence type="ECO:0000256" key="2">
    <source>
        <dbReference type="ARBA" id="ARBA00022692"/>
    </source>
</evidence>
<evidence type="ECO:0000256" key="1">
    <source>
        <dbReference type="ARBA" id="ARBA00004141"/>
    </source>
</evidence>
<feature type="transmembrane region" description="Helical" evidence="5">
    <location>
        <begin position="48"/>
        <end position="71"/>
    </location>
</feature>
<dbReference type="Proteomes" id="UP000242180">
    <property type="component" value="Unassembled WGS sequence"/>
</dbReference>
<dbReference type="InterPro" id="IPR050598">
    <property type="entry name" value="AminoAcid_Transporter"/>
</dbReference>
<dbReference type="GO" id="GO:0015179">
    <property type="term" value="F:L-amino acid transmembrane transporter activity"/>
    <property type="evidence" value="ECO:0007669"/>
    <property type="project" value="TreeGrafter"/>
</dbReference>
<feature type="transmembrane region" description="Helical" evidence="5">
    <location>
        <begin position="189"/>
        <end position="212"/>
    </location>
</feature>
<dbReference type="Pfam" id="PF13520">
    <property type="entry name" value="AA_permease_2"/>
    <property type="match status" value="1"/>
</dbReference>
<dbReference type="PANTHER" id="PTHR11785">
    <property type="entry name" value="AMINO ACID TRANSPORTER"/>
    <property type="match status" value="1"/>
</dbReference>
<dbReference type="InterPro" id="IPR002293">
    <property type="entry name" value="AA/rel_permease1"/>
</dbReference>
<keyword evidence="4 5" id="KW-0472">Membrane</keyword>
<dbReference type="PIRSF" id="PIRSF006060">
    <property type="entry name" value="AA_transporter"/>
    <property type="match status" value="1"/>
</dbReference>
<accession>A0A1X2H5W4</accession>
<dbReference type="Gene3D" id="1.20.1740.10">
    <property type="entry name" value="Amino acid/polyamine transporter I"/>
    <property type="match status" value="1"/>
</dbReference>
<proteinExistence type="predicted"/>
<organism evidence="6 7">
    <name type="scientific">Syncephalastrum racemosum</name>
    <name type="common">Filamentous fungus</name>
    <dbReference type="NCBI Taxonomy" id="13706"/>
    <lineage>
        <taxon>Eukaryota</taxon>
        <taxon>Fungi</taxon>
        <taxon>Fungi incertae sedis</taxon>
        <taxon>Mucoromycota</taxon>
        <taxon>Mucoromycotina</taxon>
        <taxon>Mucoromycetes</taxon>
        <taxon>Mucorales</taxon>
        <taxon>Syncephalastraceae</taxon>
        <taxon>Syncephalastrum</taxon>
    </lineage>
</organism>
<keyword evidence="7" id="KW-1185">Reference proteome</keyword>
<dbReference type="InParanoid" id="A0A1X2H5W4"/>
<evidence type="ECO:0000256" key="3">
    <source>
        <dbReference type="ARBA" id="ARBA00022989"/>
    </source>
</evidence>
<name>A0A1X2H5W4_SYNRA</name>
<dbReference type="OMA" id="WIGCGLI"/>
<dbReference type="STRING" id="13706.A0A1X2H5W4"/>
<sequence>MSLIMWAVGIVFGLCSILAYVELGTMLPRSGGEKEYLDYEYRKPRTMVPFMFCLTLCFLTRPGSCAADSIVVGTHWDPWAEKAIGVGVITLCCLIHACSTTWGLRINNALTVVKTLVLVFIAITGIVVAAGGAPHVPNTHNFENVFAGTSQNGNGYASALIKVAFTVGSGNNVNYILDELKDPIRTLKVSAAVSFSIITVLYMVVNAAYFIVVPKAVMLASSTTVAAEFCTRVFGPASNSVLPALIALSAFGATSTITVTSGRVIMEAARDGYFPYGSVFGRPSSFSGAPTWAFLIHWLATTVLIVGPPSGVYNFFVDVAGYPLTYFTVLAVVGMLWLRKTEPEKARPFRAPLATSILLILYNIFLIIFPFVPTVESDSDLPYWLYPVIGIAVIALTAVLWYIRMVWFGGLHRAL</sequence>
<evidence type="ECO:0000313" key="7">
    <source>
        <dbReference type="Proteomes" id="UP000242180"/>
    </source>
</evidence>
<feature type="transmembrane region" description="Helical" evidence="5">
    <location>
        <begin position="6"/>
        <end position="27"/>
    </location>
</feature>
<evidence type="ECO:0000313" key="6">
    <source>
        <dbReference type="EMBL" id="ORY93840.1"/>
    </source>
</evidence>
<feature type="transmembrane region" description="Helical" evidence="5">
    <location>
        <begin position="286"/>
        <end position="307"/>
    </location>
</feature>
<feature type="transmembrane region" description="Helical" evidence="5">
    <location>
        <begin position="116"/>
        <end position="136"/>
    </location>
</feature>
<feature type="transmembrane region" description="Helical" evidence="5">
    <location>
        <begin position="319"/>
        <end position="339"/>
    </location>
</feature>
<dbReference type="GO" id="GO:0016020">
    <property type="term" value="C:membrane"/>
    <property type="evidence" value="ECO:0007669"/>
    <property type="project" value="UniProtKB-SubCell"/>
</dbReference>
<comment type="caution">
    <text evidence="6">The sequence shown here is derived from an EMBL/GenBank/DDBJ whole genome shotgun (WGS) entry which is preliminary data.</text>
</comment>
<keyword evidence="3 5" id="KW-1133">Transmembrane helix</keyword>
<comment type="subcellular location">
    <subcellularLocation>
        <location evidence="1">Membrane</location>
        <topology evidence="1">Multi-pass membrane protein</topology>
    </subcellularLocation>
</comment>
<feature type="transmembrane region" description="Helical" evidence="5">
    <location>
        <begin position="156"/>
        <end position="177"/>
    </location>
</feature>
<feature type="transmembrane region" description="Helical" evidence="5">
    <location>
        <begin position="351"/>
        <end position="372"/>
    </location>
</feature>
<reference evidence="6 7" key="1">
    <citation type="submission" date="2016-07" db="EMBL/GenBank/DDBJ databases">
        <title>Pervasive Adenine N6-methylation of Active Genes in Fungi.</title>
        <authorList>
            <consortium name="DOE Joint Genome Institute"/>
            <person name="Mondo S.J."/>
            <person name="Dannebaum R.O."/>
            <person name="Kuo R.C."/>
            <person name="Labutti K."/>
            <person name="Haridas S."/>
            <person name="Kuo A."/>
            <person name="Salamov A."/>
            <person name="Ahrendt S.R."/>
            <person name="Lipzen A."/>
            <person name="Sullivan W."/>
            <person name="Andreopoulos W.B."/>
            <person name="Clum A."/>
            <person name="Lindquist E."/>
            <person name="Daum C."/>
            <person name="Ramamoorthy G.K."/>
            <person name="Gryganskyi A."/>
            <person name="Culley D."/>
            <person name="Magnuson J.K."/>
            <person name="James T.Y."/>
            <person name="O'Malley M.A."/>
            <person name="Stajich J.E."/>
            <person name="Spatafora J.W."/>
            <person name="Visel A."/>
            <person name="Grigoriev I.V."/>
        </authorList>
    </citation>
    <scope>NUCLEOTIDE SEQUENCE [LARGE SCALE GENOMIC DNA]</scope>
    <source>
        <strain evidence="6 7">NRRL 2496</strain>
    </source>
</reference>
<protein>
    <submittedName>
        <fullName evidence="6">Amino acid/polyamine transporter I</fullName>
    </submittedName>
</protein>
<dbReference type="AlphaFoldDB" id="A0A1X2H5W4"/>
<feature type="transmembrane region" description="Helical" evidence="5">
    <location>
        <begin position="83"/>
        <end position="104"/>
    </location>
</feature>
<keyword evidence="2 5" id="KW-0812">Transmembrane</keyword>
<feature type="transmembrane region" description="Helical" evidence="5">
    <location>
        <begin position="241"/>
        <end position="265"/>
    </location>
</feature>
<evidence type="ECO:0000256" key="5">
    <source>
        <dbReference type="SAM" id="Phobius"/>
    </source>
</evidence>
<evidence type="ECO:0000256" key="4">
    <source>
        <dbReference type="ARBA" id="ARBA00023136"/>
    </source>
</evidence>
<gene>
    <name evidence="6" type="ORF">BCR43DRAFT_477244</name>
</gene>
<dbReference type="OrthoDB" id="5982228at2759"/>